<feature type="region of interest" description="Disordered" evidence="1">
    <location>
        <begin position="32"/>
        <end position="51"/>
    </location>
</feature>
<evidence type="ECO:0000313" key="3">
    <source>
        <dbReference type="Proteomes" id="UP000244005"/>
    </source>
</evidence>
<proteinExistence type="predicted"/>
<dbReference type="EMBL" id="KZ772830">
    <property type="protein sequence ID" value="PTQ28567.1"/>
    <property type="molecule type" value="Genomic_DNA"/>
</dbReference>
<evidence type="ECO:0000313" key="2">
    <source>
        <dbReference type="EMBL" id="PTQ28567.1"/>
    </source>
</evidence>
<dbReference type="AlphaFoldDB" id="A0A2R6W3Y0"/>
<dbReference type="Gramene" id="Mp3g21240.1">
    <property type="protein sequence ID" value="Mp3g21240.1.cds"/>
    <property type="gene ID" value="Mp3g21240"/>
</dbReference>
<evidence type="ECO:0000256" key="1">
    <source>
        <dbReference type="SAM" id="MobiDB-lite"/>
    </source>
</evidence>
<dbReference type="Proteomes" id="UP000244005">
    <property type="component" value="Unassembled WGS sequence"/>
</dbReference>
<name>A0A2R6W3Y0_MARPO</name>
<accession>A0A2R6W3Y0</accession>
<gene>
    <name evidence="2" type="ORF">MARPO_0160s0019</name>
</gene>
<organism evidence="2 3">
    <name type="scientific">Marchantia polymorpha</name>
    <name type="common">Common liverwort</name>
    <name type="synonym">Marchantia aquatica</name>
    <dbReference type="NCBI Taxonomy" id="3197"/>
    <lineage>
        <taxon>Eukaryota</taxon>
        <taxon>Viridiplantae</taxon>
        <taxon>Streptophyta</taxon>
        <taxon>Embryophyta</taxon>
        <taxon>Marchantiophyta</taxon>
        <taxon>Marchantiopsida</taxon>
        <taxon>Marchantiidae</taxon>
        <taxon>Marchantiales</taxon>
        <taxon>Marchantiaceae</taxon>
        <taxon>Marchantia</taxon>
    </lineage>
</organism>
<protein>
    <submittedName>
        <fullName evidence="2">Uncharacterized protein</fullName>
    </submittedName>
</protein>
<sequence length="51" mass="5950">MIDERIQIKEHLCTRILSRKASQSANFAGLASLHRPYGNPRSKGWPSRWRE</sequence>
<reference evidence="3" key="1">
    <citation type="journal article" date="2017" name="Cell">
        <title>Insights into land plant evolution garnered from the Marchantia polymorpha genome.</title>
        <authorList>
            <person name="Bowman J.L."/>
            <person name="Kohchi T."/>
            <person name="Yamato K.T."/>
            <person name="Jenkins J."/>
            <person name="Shu S."/>
            <person name="Ishizaki K."/>
            <person name="Yamaoka S."/>
            <person name="Nishihama R."/>
            <person name="Nakamura Y."/>
            <person name="Berger F."/>
            <person name="Adam C."/>
            <person name="Aki S.S."/>
            <person name="Althoff F."/>
            <person name="Araki T."/>
            <person name="Arteaga-Vazquez M.A."/>
            <person name="Balasubrmanian S."/>
            <person name="Barry K."/>
            <person name="Bauer D."/>
            <person name="Boehm C.R."/>
            <person name="Briginshaw L."/>
            <person name="Caballero-Perez J."/>
            <person name="Catarino B."/>
            <person name="Chen F."/>
            <person name="Chiyoda S."/>
            <person name="Chovatia M."/>
            <person name="Davies K.M."/>
            <person name="Delmans M."/>
            <person name="Demura T."/>
            <person name="Dierschke T."/>
            <person name="Dolan L."/>
            <person name="Dorantes-Acosta A.E."/>
            <person name="Eklund D.M."/>
            <person name="Florent S.N."/>
            <person name="Flores-Sandoval E."/>
            <person name="Fujiyama A."/>
            <person name="Fukuzawa H."/>
            <person name="Galik B."/>
            <person name="Grimanelli D."/>
            <person name="Grimwood J."/>
            <person name="Grossniklaus U."/>
            <person name="Hamada T."/>
            <person name="Haseloff J."/>
            <person name="Hetherington A.J."/>
            <person name="Higo A."/>
            <person name="Hirakawa Y."/>
            <person name="Hundley H.N."/>
            <person name="Ikeda Y."/>
            <person name="Inoue K."/>
            <person name="Inoue S.I."/>
            <person name="Ishida S."/>
            <person name="Jia Q."/>
            <person name="Kakita M."/>
            <person name="Kanazawa T."/>
            <person name="Kawai Y."/>
            <person name="Kawashima T."/>
            <person name="Kennedy M."/>
            <person name="Kinose K."/>
            <person name="Kinoshita T."/>
            <person name="Kohara Y."/>
            <person name="Koide E."/>
            <person name="Komatsu K."/>
            <person name="Kopischke S."/>
            <person name="Kubo M."/>
            <person name="Kyozuka J."/>
            <person name="Lagercrantz U."/>
            <person name="Lin S.S."/>
            <person name="Lindquist E."/>
            <person name="Lipzen A.M."/>
            <person name="Lu C.W."/>
            <person name="De Luna E."/>
            <person name="Martienssen R.A."/>
            <person name="Minamino N."/>
            <person name="Mizutani M."/>
            <person name="Mizutani M."/>
            <person name="Mochizuki N."/>
            <person name="Monte I."/>
            <person name="Mosher R."/>
            <person name="Nagasaki H."/>
            <person name="Nakagami H."/>
            <person name="Naramoto S."/>
            <person name="Nishitani K."/>
            <person name="Ohtani M."/>
            <person name="Okamoto T."/>
            <person name="Okumura M."/>
            <person name="Phillips J."/>
            <person name="Pollak B."/>
            <person name="Reinders A."/>
            <person name="Rovekamp M."/>
            <person name="Sano R."/>
            <person name="Sawa S."/>
            <person name="Schmid M.W."/>
            <person name="Shirakawa M."/>
            <person name="Solano R."/>
            <person name="Spunde A."/>
            <person name="Suetsugu N."/>
            <person name="Sugano S."/>
            <person name="Sugiyama A."/>
            <person name="Sun R."/>
            <person name="Suzuki Y."/>
            <person name="Takenaka M."/>
            <person name="Takezawa D."/>
            <person name="Tomogane H."/>
            <person name="Tsuzuki M."/>
            <person name="Ueda T."/>
            <person name="Umeda M."/>
            <person name="Ward J.M."/>
            <person name="Watanabe Y."/>
            <person name="Yazaki K."/>
            <person name="Yokoyama R."/>
            <person name="Yoshitake Y."/>
            <person name="Yotsui I."/>
            <person name="Zachgo S."/>
            <person name="Schmutz J."/>
        </authorList>
    </citation>
    <scope>NUCLEOTIDE SEQUENCE [LARGE SCALE GENOMIC DNA]</scope>
    <source>
        <strain evidence="3">Tak-1</strain>
    </source>
</reference>
<keyword evidence="3" id="KW-1185">Reference proteome</keyword>